<sequence>MHIQSMTQNTPKTLLIAVREDDISLVQAFVGDAYRIVFCHTIAAAKAALEEGVDIVVAGVHFDDGAVFDLLQHVRSSRVFGKLPFFVMLDTSRRYTYSRAIVHGMRSASKALGATGFTDVGGMIEKFGREEAVKMLRRGVDDLLGRPGT</sequence>
<evidence type="ECO:0000313" key="2">
    <source>
        <dbReference type="Proteomes" id="UP001352263"/>
    </source>
</evidence>
<proteinExistence type="predicted"/>
<evidence type="ECO:0008006" key="3">
    <source>
        <dbReference type="Google" id="ProtNLM"/>
    </source>
</evidence>
<comment type="caution">
    <text evidence="1">The sequence shown here is derived from an EMBL/GenBank/DDBJ whole genome shotgun (WGS) entry which is preliminary data.</text>
</comment>
<dbReference type="Proteomes" id="UP001352263">
    <property type="component" value="Unassembled WGS sequence"/>
</dbReference>
<protein>
    <recommendedName>
        <fullName evidence="3">Response regulatory domain-containing protein</fullName>
    </recommendedName>
</protein>
<dbReference type="EMBL" id="JAWIIV010000039">
    <property type="protein sequence ID" value="MEC4722917.1"/>
    <property type="molecule type" value="Genomic_DNA"/>
</dbReference>
<gene>
    <name evidence="1" type="ORF">RY831_27540</name>
</gene>
<keyword evidence="2" id="KW-1185">Reference proteome</keyword>
<organism evidence="1 2">
    <name type="scientific">Noviherbaspirillum album</name>
    <dbReference type="NCBI Taxonomy" id="3080276"/>
    <lineage>
        <taxon>Bacteria</taxon>
        <taxon>Pseudomonadati</taxon>
        <taxon>Pseudomonadota</taxon>
        <taxon>Betaproteobacteria</taxon>
        <taxon>Burkholderiales</taxon>
        <taxon>Oxalobacteraceae</taxon>
        <taxon>Noviherbaspirillum</taxon>
    </lineage>
</organism>
<evidence type="ECO:0000313" key="1">
    <source>
        <dbReference type="EMBL" id="MEC4722917.1"/>
    </source>
</evidence>
<accession>A0ABU6JGW3</accession>
<reference evidence="1 2" key="1">
    <citation type="submission" date="2023-10" db="EMBL/GenBank/DDBJ databases">
        <title>Noviherbaspirillum sp. CPCC 100848 genome assembly.</title>
        <authorList>
            <person name="Li X.Y."/>
            <person name="Fang X.M."/>
        </authorList>
    </citation>
    <scope>NUCLEOTIDE SEQUENCE [LARGE SCALE GENOMIC DNA]</scope>
    <source>
        <strain evidence="1 2">CPCC 100848</strain>
    </source>
</reference>
<name>A0ABU6JGW3_9BURK</name>
<dbReference type="RefSeq" id="WP_326509543.1">
    <property type="nucleotide sequence ID" value="NZ_JAWIIV010000039.1"/>
</dbReference>